<protein>
    <recommendedName>
        <fullName evidence="3">Alcohol dehydrogenase-like C-terminal domain-containing protein</fullName>
    </recommendedName>
</protein>
<name>A0A2T5LUE8_9EURO</name>
<dbReference type="VEuPathDB" id="FungiDB:P175DRAFT_0532859"/>
<gene>
    <name evidence="1" type="ORF">P175DRAFT_0532859</name>
</gene>
<dbReference type="Proteomes" id="UP000244073">
    <property type="component" value="Unassembled WGS sequence"/>
</dbReference>
<dbReference type="PANTHER" id="PTHR45033">
    <property type="match status" value="1"/>
</dbReference>
<reference evidence="1 2" key="1">
    <citation type="journal article" date="2018" name="Proc. Natl. Acad. Sci. U.S.A.">
        <title>Linking secondary metabolites to gene clusters through genome sequencing of six diverse Aspergillus species.</title>
        <authorList>
            <person name="Kaerboelling I."/>
            <person name="Vesth T.C."/>
            <person name="Frisvad J.C."/>
            <person name="Nybo J.L."/>
            <person name="Theobald S."/>
            <person name="Kuo A."/>
            <person name="Bowyer P."/>
            <person name="Matsuda Y."/>
            <person name="Mondo S."/>
            <person name="Lyhne E.K."/>
            <person name="Kogle M.E."/>
            <person name="Clum A."/>
            <person name="Lipzen A."/>
            <person name="Salamov A."/>
            <person name="Ngan C.Y."/>
            <person name="Daum C."/>
            <person name="Chiniquy J."/>
            <person name="Barry K."/>
            <person name="LaButti K."/>
            <person name="Haridas S."/>
            <person name="Simmons B.A."/>
            <person name="Magnuson J.K."/>
            <person name="Mortensen U.H."/>
            <person name="Larsen T.O."/>
            <person name="Grigoriev I.V."/>
            <person name="Baker S.E."/>
            <person name="Andersen M.R."/>
        </authorList>
    </citation>
    <scope>NUCLEOTIDE SEQUENCE [LARGE SCALE GENOMIC DNA]</scope>
    <source>
        <strain evidence="1 2">IBT 24754</strain>
    </source>
</reference>
<dbReference type="SUPFAM" id="SSF51735">
    <property type="entry name" value="NAD(P)-binding Rossmann-fold domains"/>
    <property type="match status" value="1"/>
</dbReference>
<organism evidence="1 2">
    <name type="scientific">Aspergillus ochraceoroseus IBT 24754</name>
    <dbReference type="NCBI Taxonomy" id="1392256"/>
    <lineage>
        <taxon>Eukaryota</taxon>
        <taxon>Fungi</taxon>
        <taxon>Dikarya</taxon>
        <taxon>Ascomycota</taxon>
        <taxon>Pezizomycotina</taxon>
        <taxon>Eurotiomycetes</taxon>
        <taxon>Eurotiomycetidae</taxon>
        <taxon>Eurotiales</taxon>
        <taxon>Aspergillaceae</taxon>
        <taxon>Aspergillus</taxon>
        <taxon>Aspergillus subgen. Nidulantes</taxon>
    </lineage>
</organism>
<dbReference type="Gene3D" id="3.40.50.720">
    <property type="entry name" value="NAD(P)-binding Rossmann-like Domain"/>
    <property type="match status" value="1"/>
</dbReference>
<evidence type="ECO:0000313" key="1">
    <source>
        <dbReference type="EMBL" id="PTU19908.1"/>
    </source>
</evidence>
<accession>A0A2T5LUE8</accession>
<dbReference type="InterPro" id="IPR052711">
    <property type="entry name" value="Zinc_ADH-like"/>
</dbReference>
<dbReference type="RefSeq" id="XP_040751300.1">
    <property type="nucleotide sequence ID" value="XM_040900003.1"/>
</dbReference>
<dbReference type="PANTHER" id="PTHR45033:SF1">
    <property type="entry name" value="OXIDOREDUCTASE (EUROFUNG)"/>
    <property type="match status" value="1"/>
</dbReference>
<dbReference type="InterPro" id="IPR036291">
    <property type="entry name" value="NAD(P)-bd_dom_sf"/>
</dbReference>
<dbReference type="OrthoDB" id="3509362at2759"/>
<comment type="caution">
    <text evidence="1">The sequence shown here is derived from an EMBL/GenBank/DDBJ whole genome shotgun (WGS) entry which is preliminary data.</text>
</comment>
<dbReference type="GeneID" id="63816885"/>
<evidence type="ECO:0000313" key="2">
    <source>
        <dbReference type="Proteomes" id="UP000244073"/>
    </source>
</evidence>
<dbReference type="EMBL" id="MSFN02000005">
    <property type="protein sequence ID" value="PTU19908.1"/>
    <property type="molecule type" value="Genomic_DNA"/>
</dbReference>
<proteinExistence type="predicted"/>
<dbReference type="AlphaFoldDB" id="A0A2T5LUE8"/>
<sequence length="113" mass="12636">MRPMDQNGGEGEYVLLQGTGGVAIAGLQIAKLLDLAKQLGADYTINYHTQRNWDEEVMRITRNHRAYITLETDCTGNLSGKILRVFSFIEAQEVFMFLAAGSYFGKFIIKDVA</sequence>
<evidence type="ECO:0008006" key="3">
    <source>
        <dbReference type="Google" id="ProtNLM"/>
    </source>
</evidence>